<dbReference type="GO" id="GO:0008270">
    <property type="term" value="F:zinc ion binding"/>
    <property type="evidence" value="ECO:0007669"/>
    <property type="project" value="UniProtKB-KW"/>
</dbReference>
<dbReference type="InterPro" id="IPR001876">
    <property type="entry name" value="Znf_RanBP2"/>
</dbReference>
<name>A0A388MBH7_CHABU</name>
<gene>
    <name evidence="6" type="ORF">CBR_g53713</name>
</gene>
<dbReference type="OrthoDB" id="1878647at2759"/>
<feature type="domain" description="RanBP2-type" evidence="5">
    <location>
        <begin position="32"/>
        <end position="58"/>
    </location>
</feature>
<organism evidence="6 7">
    <name type="scientific">Chara braunii</name>
    <name type="common">Braun's stonewort</name>
    <dbReference type="NCBI Taxonomy" id="69332"/>
    <lineage>
        <taxon>Eukaryota</taxon>
        <taxon>Viridiplantae</taxon>
        <taxon>Streptophyta</taxon>
        <taxon>Charophyceae</taxon>
        <taxon>Charales</taxon>
        <taxon>Characeae</taxon>
        <taxon>Chara</taxon>
    </lineage>
</organism>
<keyword evidence="7" id="KW-1185">Reference proteome</keyword>
<dbReference type="PANTHER" id="PTHR12999">
    <property type="entry name" value="ZINC FINGER RAN-BINDING DOMAIN-CONTAINING PROTEIN 2 ZRANB2-RELATED"/>
    <property type="match status" value="1"/>
</dbReference>
<evidence type="ECO:0000256" key="3">
    <source>
        <dbReference type="ARBA" id="ARBA00022833"/>
    </source>
</evidence>
<dbReference type="SMART" id="SM00547">
    <property type="entry name" value="ZnF_RBZ"/>
    <property type="match status" value="3"/>
</dbReference>
<dbReference type="EMBL" id="BFEA01000955">
    <property type="protein sequence ID" value="GBG91822.1"/>
    <property type="molecule type" value="Genomic_DNA"/>
</dbReference>
<dbReference type="SUPFAM" id="SSF90209">
    <property type="entry name" value="Ran binding protein zinc finger-like"/>
    <property type="match status" value="3"/>
</dbReference>
<keyword evidence="1" id="KW-0479">Metal-binding</keyword>
<evidence type="ECO:0000313" key="7">
    <source>
        <dbReference type="Proteomes" id="UP000265515"/>
    </source>
</evidence>
<feature type="region of interest" description="Disordered" evidence="4">
    <location>
        <begin position="1"/>
        <end position="32"/>
    </location>
</feature>
<dbReference type="STRING" id="69332.A0A388MBH7"/>
<evidence type="ECO:0000259" key="5">
    <source>
        <dbReference type="SMART" id="SM00547"/>
    </source>
</evidence>
<evidence type="ECO:0000256" key="2">
    <source>
        <dbReference type="ARBA" id="ARBA00022771"/>
    </source>
</evidence>
<dbReference type="Gene3D" id="4.10.1060.10">
    <property type="entry name" value="Zinc finger, RanBP2-type"/>
    <property type="match status" value="3"/>
</dbReference>
<dbReference type="AlphaFoldDB" id="A0A388MBH7"/>
<feature type="domain" description="RanBP2-type" evidence="5">
    <location>
        <begin position="190"/>
        <end position="216"/>
    </location>
</feature>
<evidence type="ECO:0000256" key="4">
    <source>
        <dbReference type="SAM" id="MobiDB-lite"/>
    </source>
</evidence>
<dbReference type="OMA" id="WTCKKCG"/>
<dbReference type="Pfam" id="PF00641">
    <property type="entry name" value="Zn_ribbon_RanBP"/>
    <property type="match status" value="3"/>
</dbReference>
<evidence type="ECO:0000313" key="6">
    <source>
        <dbReference type="EMBL" id="GBG91822.1"/>
    </source>
</evidence>
<feature type="domain" description="RanBP2-type" evidence="5">
    <location>
        <begin position="241"/>
        <end position="267"/>
    </location>
</feature>
<dbReference type="Gramene" id="GBG91822">
    <property type="protein sequence ID" value="GBG91822"/>
    <property type="gene ID" value="CBR_g53713"/>
</dbReference>
<keyword evidence="3" id="KW-0862">Zinc</keyword>
<evidence type="ECO:0000256" key="1">
    <source>
        <dbReference type="ARBA" id="ARBA00022723"/>
    </source>
</evidence>
<keyword evidence="2" id="KW-0863">Zinc-finger</keyword>
<accession>A0A388MBH7</accession>
<reference evidence="6 7" key="1">
    <citation type="journal article" date="2018" name="Cell">
        <title>The Chara Genome: Secondary Complexity and Implications for Plant Terrestrialization.</title>
        <authorList>
            <person name="Nishiyama T."/>
            <person name="Sakayama H."/>
            <person name="Vries J.D."/>
            <person name="Buschmann H."/>
            <person name="Saint-Marcoux D."/>
            <person name="Ullrich K.K."/>
            <person name="Haas F.B."/>
            <person name="Vanderstraeten L."/>
            <person name="Becker D."/>
            <person name="Lang D."/>
            <person name="Vosolsobe S."/>
            <person name="Rombauts S."/>
            <person name="Wilhelmsson P.K.I."/>
            <person name="Janitza P."/>
            <person name="Kern R."/>
            <person name="Heyl A."/>
            <person name="Rumpler F."/>
            <person name="Villalobos L.I.A.C."/>
            <person name="Clay J.M."/>
            <person name="Skokan R."/>
            <person name="Toyoda A."/>
            <person name="Suzuki Y."/>
            <person name="Kagoshima H."/>
            <person name="Schijlen E."/>
            <person name="Tajeshwar N."/>
            <person name="Catarino B."/>
            <person name="Hetherington A.J."/>
            <person name="Saltykova A."/>
            <person name="Bonnot C."/>
            <person name="Breuninger H."/>
            <person name="Symeonidi A."/>
            <person name="Radhakrishnan G.V."/>
            <person name="Van Nieuwerburgh F."/>
            <person name="Deforce D."/>
            <person name="Chang C."/>
            <person name="Karol K.G."/>
            <person name="Hedrich R."/>
            <person name="Ulvskov P."/>
            <person name="Glockner G."/>
            <person name="Delwiche C.F."/>
            <person name="Petrasek J."/>
            <person name="Van de Peer Y."/>
            <person name="Friml J."/>
            <person name="Beilby M."/>
            <person name="Dolan L."/>
            <person name="Kohara Y."/>
            <person name="Sugano S."/>
            <person name="Fujiyama A."/>
            <person name="Delaux P.-M."/>
            <person name="Quint M."/>
            <person name="TheiBen G."/>
            <person name="Hagemann M."/>
            <person name="Harholt J."/>
            <person name="Dunand C."/>
            <person name="Zachgo S."/>
            <person name="Langdale J."/>
            <person name="Maumus F."/>
            <person name="Straeten D.V.D."/>
            <person name="Gould S.B."/>
            <person name="Rensing S.A."/>
        </authorList>
    </citation>
    <scope>NUCLEOTIDE SEQUENCE [LARGE SCALE GENOMIC DNA]</scope>
    <source>
        <strain evidence="6 7">S276</strain>
    </source>
</reference>
<protein>
    <recommendedName>
        <fullName evidence="5">RanBP2-type domain-containing protein</fullName>
    </recommendedName>
</protein>
<comment type="caution">
    <text evidence="6">The sequence shown here is derived from an EMBL/GenBank/DDBJ whole genome shotgun (WGS) entry which is preliminary data.</text>
</comment>
<feature type="region of interest" description="Disordered" evidence="4">
    <location>
        <begin position="262"/>
        <end position="293"/>
    </location>
</feature>
<proteinExistence type="predicted"/>
<dbReference type="Proteomes" id="UP000265515">
    <property type="component" value="Unassembled WGS sequence"/>
</dbReference>
<dbReference type="PANTHER" id="PTHR12999:SF24">
    <property type="entry name" value="RANBP2-TYPE DOMAIN-CONTAINING PROTEIN"/>
    <property type="match status" value="1"/>
</dbReference>
<dbReference type="InterPro" id="IPR036443">
    <property type="entry name" value="Znf_RanBP2_sf"/>
</dbReference>
<sequence>MYDNQDYRGPAVNKRPRLAEPPPTSRGAPGPGDWTCPSCGNMNFAFRTTCNMRKCGAVKPADNVMRPPQPPMYDPTQPVYVGGPGGAPPMPSYGSQIGPTPLMFYDQGPPMGGYNPQPSGIMGPGIGGPGYGPPAVDYNLGRPPPPEYVQNPSDGIGYYGMSMAPRGPPVFPQEDISRKRRGGPNGFSEGDWVCKECGNTNFAFRTTCNMRKCGAAKPDIAAALAAAKPGSRQPEPTPPDGSWTCKSCGNVNYPFRTKCNRRNCGAERPGDKSSSGASKQDGGSAEDGKTNGK</sequence>